<dbReference type="Pfam" id="PF05964">
    <property type="entry name" value="FYRN"/>
    <property type="match status" value="1"/>
</dbReference>
<sequence length="748" mass="85319">MAFPFTDSTLSPDEDAKSKSPLQEEQRNQLVDEEDDDGDRVTPLKYVPLCDVYSATSPYVGASGSKKVKAARKILPHLDKTDDHVKHSQTQHISSMSARKHPITHFYTRRGKRKRHEPSFYDSLVSRSVKLANCNGLRKNGVDDSEKEDVGIKFKEKQKRKVGYSKLVSRPVKLDNFSNGSREDEGKDDKMVIKNKEKQRRKFGNTKLVSHSKKLANISNGNKEDESEDDEKLIKSEDKQKRNVGDLKLISHSVKLANSSNDNRVDEGETEGEEEKLVTKNKEKGKRKVENLEVVNLCVESEREDEREDDRVVVVRHSKKEKKRRRKVVTSELANLGVDANIVNPLDESCSRETRNSAGKNKIDTNHSGQDSKDFNSTGNIKKQKENCILENHLNNKSSGSIRTKKWVWLSFEGVDPKKFIGLQCKAYWPLDADWYTGRILGYNSETGRHHVKYVDGDEEHLLLSNERIKFSVSLEEMNRLKLRPRDTSPETDGIDVDEMVVLAASLEDCETLEPGDIIWAKLTGHAMWPAIVLDESLAGGCKGLNKVSGEKSVLVQFFGTHDFARVRLKQVISFLRGLLSSFHLKCKKPKFVQGLEEAKMYLSEQKLSKRMLRSRKRINADNNTESQEDEGSSDSEDEGLRRKLEDVRRCPFELGDLQVVSLGKIVEDSELFRDEKFIWPEGYTAVRKFPSVTDPGVRVSYTMEVVRDPDFRTRPLFRVTSDSGEQWVPCSDSGYPFMKFYRKAYAP</sequence>
<feature type="domain" description="PWWP" evidence="3">
    <location>
        <begin position="515"/>
        <end position="578"/>
    </location>
</feature>
<feature type="compositionally biased region" description="Acidic residues" evidence="1">
    <location>
        <begin position="627"/>
        <end position="638"/>
    </location>
</feature>
<evidence type="ECO:0000256" key="1">
    <source>
        <dbReference type="SAM" id="MobiDB-lite"/>
    </source>
</evidence>
<evidence type="ECO:0000313" key="5">
    <source>
        <dbReference type="Proteomes" id="UP000823775"/>
    </source>
</evidence>
<feature type="compositionally biased region" description="Basic and acidic residues" evidence="1">
    <location>
        <begin position="181"/>
        <end position="196"/>
    </location>
</feature>
<protein>
    <submittedName>
        <fullName evidence="4">Uncharacterized protein</fullName>
    </submittedName>
</protein>
<gene>
    <name evidence="4" type="ORF">HAX54_035078</name>
</gene>
<dbReference type="Gene3D" id="3.30.160.360">
    <property type="match status" value="1"/>
</dbReference>
<dbReference type="SMART" id="SM00293">
    <property type="entry name" value="PWWP"/>
    <property type="match status" value="1"/>
</dbReference>
<evidence type="ECO:0000259" key="2">
    <source>
        <dbReference type="PROSITE" id="PS50304"/>
    </source>
</evidence>
<dbReference type="PROSITE" id="PS50812">
    <property type="entry name" value="PWWP"/>
    <property type="match status" value="1"/>
</dbReference>
<evidence type="ECO:0000313" key="4">
    <source>
        <dbReference type="EMBL" id="MCD7457430.1"/>
    </source>
</evidence>
<feature type="region of interest" description="Disordered" evidence="1">
    <location>
        <begin position="1"/>
        <end position="42"/>
    </location>
</feature>
<dbReference type="InterPro" id="IPR002999">
    <property type="entry name" value="Tudor"/>
</dbReference>
<feature type="compositionally biased region" description="Basic residues" evidence="1">
    <location>
        <begin position="197"/>
        <end position="214"/>
    </location>
</feature>
<feature type="domain" description="Tudor" evidence="2">
    <location>
        <begin position="418"/>
        <end position="478"/>
    </location>
</feature>
<dbReference type="SMART" id="SM00333">
    <property type="entry name" value="TUDOR"/>
    <property type="match status" value="1"/>
</dbReference>
<dbReference type="PROSITE" id="PS51542">
    <property type="entry name" value="FYRN"/>
    <property type="match status" value="1"/>
</dbReference>
<dbReference type="EMBL" id="JACEIK010000456">
    <property type="protein sequence ID" value="MCD7457430.1"/>
    <property type="molecule type" value="Genomic_DNA"/>
</dbReference>
<feature type="region of interest" description="Disordered" evidence="1">
    <location>
        <begin position="174"/>
        <end position="238"/>
    </location>
</feature>
<dbReference type="Proteomes" id="UP000823775">
    <property type="component" value="Unassembled WGS sequence"/>
</dbReference>
<dbReference type="PROSITE" id="PS50304">
    <property type="entry name" value="TUDOR"/>
    <property type="match status" value="1"/>
</dbReference>
<dbReference type="CDD" id="cd20404">
    <property type="entry name" value="Tudor_Agenet_AtEML-like"/>
    <property type="match status" value="1"/>
</dbReference>
<dbReference type="InterPro" id="IPR000313">
    <property type="entry name" value="PWWP_dom"/>
</dbReference>
<feature type="region of interest" description="Disordered" evidence="1">
    <location>
        <begin position="350"/>
        <end position="378"/>
    </location>
</feature>
<organism evidence="4 5">
    <name type="scientific">Datura stramonium</name>
    <name type="common">Jimsonweed</name>
    <name type="synonym">Common thornapple</name>
    <dbReference type="NCBI Taxonomy" id="4076"/>
    <lineage>
        <taxon>Eukaryota</taxon>
        <taxon>Viridiplantae</taxon>
        <taxon>Streptophyta</taxon>
        <taxon>Embryophyta</taxon>
        <taxon>Tracheophyta</taxon>
        <taxon>Spermatophyta</taxon>
        <taxon>Magnoliopsida</taxon>
        <taxon>eudicotyledons</taxon>
        <taxon>Gunneridae</taxon>
        <taxon>Pentapetalae</taxon>
        <taxon>asterids</taxon>
        <taxon>lamiids</taxon>
        <taxon>Solanales</taxon>
        <taxon>Solanaceae</taxon>
        <taxon>Solanoideae</taxon>
        <taxon>Datureae</taxon>
        <taxon>Datura</taxon>
    </lineage>
</organism>
<evidence type="ECO:0000259" key="3">
    <source>
        <dbReference type="PROSITE" id="PS50812"/>
    </source>
</evidence>
<dbReference type="Pfam" id="PF00855">
    <property type="entry name" value="PWWP"/>
    <property type="match status" value="1"/>
</dbReference>
<feature type="compositionally biased region" description="Basic and acidic residues" evidence="1">
    <location>
        <begin position="350"/>
        <end position="374"/>
    </location>
</feature>
<comment type="caution">
    <text evidence="4">The sequence shown here is derived from an EMBL/GenBank/DDBJ whole genome shotgun (WGS) entry which is preliminary data.</text>
</comment>
<reference evidence="4 5" key="1">
    <citation type="journal article" date="2021" name="BMC Genomics">
        <title>Datura genome reveals duplications of psychoactive alkaloid biosynthetic genes and high mutation rate following tissue culture.</title>
        <authorList>
            <person name="Rajewski A."/>
            <person name="Carter-House D."/>
            <person name="Stajich J."/>
            <person name="Litt A."/>
        </authorList>
    </citation>
    <scope>NUCLEOTIDE SEQUENCE [LARGE SCALE GENOMIC DNA]</scope>
    <source>
        <strain evidence="4">AR-01</strain>
    </source>
</reference>
<feature type="compositionally biased region" description="Basic and acidic residues" evidence="1">
    <location>
        <begin position="14"/>
        <end position="27"/>
    </location>
</feature>
<feature type="compositionally biased region" description="Polar residues" evidence="1">
    <location>
        <begin position="1"/>
        <end position="11"/>
    </location>
</feature>
<dbReference type="CDD" id="cd20142">
    <property type="entry name" value="PWWP_AtATX1-like"/>
    <property type="match status" value="1"/>
</dbReference>
<proteinExistence type="predicted"/>
<feature type="region of interest" description="Disordered" evidence="1">
    <location>
        <begin position="258"/>
        <end position="278"/>
    </location>
</feature>
<dbReference type="SUPFAM" id="SSF63748">
    <property type="entry name" value="Tudor/PWWP/MBT"/>
    <property type="match status" value="2"/>
</dbReference>
<dbReference type="Gene3D" id="2.30.30.140">
    <property type="match status" value="2"/>
</dbReference>
<accession>A0ABS8SEW3</accession>
<keyword evidence="5" id="KW-1185">Reference proteome</keyword>
<feature type="region of interest" description="Disordered" evidence="1">
    <location>
        <begin position="614"/>
        <end position="641"/>
    </location>
</feature>
<dbReference type="InterPro" id="IPR003888">
    <property type="entry name" value="FYrich_N"/>
</dbReference>
<name>A0ABS8SEW3_DATST</name>
<dbReference type="SMART" id="SM00541">
    <property type="entry name" value="FYRN"/>
    <property type="match status" value="1"/>
</dbReference>